<proteinExistence type="inferred from homology"/>
<dbReference type="GO" id="GO:0009425">
    <property type="term" value="C:bacterial-type flagellum basal body"/>
    <property type="evidence" value="ECO:0007669"/>
    <property type="project" value="InterPro"/>
</dbReference>
<evidence type="ECO:0000256" key="2">
    <source>
        <dbReference type="ARBA" id="ARBA00004162"/>
    </source>
</evidence>
<keyword evidence="7 10" id="KW-0283">Flagellar rotation</keyword>
<keyword evidence="11" id="KW-0282">Flagellum</keyword>
<keyword evidence="11" id="KW-0969">Cilium</keyword>
<dbReference type="RefSeq" id="WP_044618356.1">
    <property type="nucleotide sequence ID" value="NZ_CP007142.1"/>
</dbReference>
<dbReference type="Proteomes" id="UP000032266">
    <property type="component" value="Chromosome"/>
</dbReference>
<dbReference type="InterPro" id="IPR005503">
    <property type="entry name" value="FliL"/>
</dbReference>
<evidence type="ECO:0000256" key="9">
    <source>
        <dbReference type="ARBA" id="ARBA00023136"/>
    </source>
</evidence>
<organism evidence="11 12">
    <name type="scientific">Gynuella sunshinyii YC6258</name>
    <dbReference type="NCBI Taxonomy" id="1445510"/>
    <lineage>
        <taxon>Bacteria</taxon>
        <taxon>Pseudomonadati</taxon>
        <taxon>Pseudomonadota</taxon>
        <taxon>Gammaproteobacteria</taxon>
        <taxon>Oceanospirillales</taxon>
        <taxon>Saccharospirillaceae</taxon>
        <taxon>Gynuella</taxon>
    </lineage>
</organism>
<dbReference type="PANTHER" id="PTHR35091">
    <property type="entry name" value="FLAGELLAR PROTEIN FLIL"/>
    <property type="match status" value="1"/>
</dbReference>
<name>A0A0C5VSL2_9GAMM</name>
<keyword evidence="6 10" id="KW-0812">Transmembrane</keyword>
<evidence type="ECO:0000256" key="8">
    <source>
        <dbReference type="ARBA" id="ARBA00022989"/>
    </source>
</evidence>
<gene>
    <name evidence="11" type="ORF">YC6258_04284</name>
</gene>
<comment type="caution">
    <text evidence="10">Lacks conserved residue(s) required for the propagation of feature annotation.</text>
</comment>
<dbReference type="Pfam" id="PF03748">
    <property type="entry name" value="FliL"/>
    <property type="match status" value="1"/>
</dbReference>
<accession>A0A0C5VSL2</accession>
<dbReference type="EMBL" id="CP007142">
    <property type="protein sequence ID" value="AJQ96318.1"/>
    <property type="molecule type" value="Genomic_DNA"/>
</dbReference>
<evidence type="ECO:0000256" key="7">
    <source>
        <dbReference type="ARBA" id="ARBA00022779"/>
    </source>
</evidence>
<dbReference type="GO" id="GO:0071978">
    <property type="term" value="P:bacterial-type flagellum-dependent swarming motility"/>
    <property type="evidence" value="ECO:0007669"/>
    <property type="project" value="TreeGrafter"/>
</dbReference>
<protein>
    <recommendedName>
        <fullName evidence="10">Flagellar protein FliL</fullName>
    </recommendedName>
</protein>
<dbReference type="AlphaFoldDB" id="A0A0C5VSL2"/>
<reference evidence="11 12" key="1">
    <citation type="submission" date="2014-01" db="EMBL/GenBank/DDBJ databases">
        <title>Full genme sequencing of cellulolytic bacterium Gynuella sunshinyii YC6258T gen. nov., sp. nov.</title>
        <authorList>
            <person name="Khan H."/>
            <person name="Chung E.J."/>
            <person name="Chung Y.R."/>
        </authorList>
    </citation>
    <scope>NUCLEOTIDE SEQUENCE [LARGE SCALE GENOMIC DNA]</scope>
    <source>
        <strain evidence="11 12">YC6258</strain>
    </source>
</reference>
<evidence type="ECO:0000256" key="6">
    <source>
        <dbReference type="ARBA" id="ARBA00022692"/>
    </source>
</evidence>
<keyword evidence="12" id="KW-1185">Reference proteome</keyword>
<dbReference type="STRING" id="1445510.YC6258_04284"/>
<dbReference type="PANTHER" id="PTHR35091:SF2">
    <property type="entry name" value="FLAGELLAR PROTEIN FLIL"/>
    <property type="match status" value="1"/>
</dbReference>
<comment type="similarity">
    <text evidence="3 10">Belongs to the FliL family.</text>
</comment>
<evidence type="ECO:0000256" key="5">
    <source>
        <dbReference type="ARBA" id="ARBA00022500"/>
    </source>
</evidence>
<evidence type="ECO:0000313" key="12">
    <source>
        <dbReference type="Proteomes" id="UP000032266"/>
    </source>
</evidence>
<keyword evidence="8 10" id="KW-1133">Transmembrane helix</keyword>
<evidence type="ECO:0000256" key="4">
    <source>
        <dbReference type="ARBA" id="ARBA00022475"/>
    </source>
</evidence>
<dbReference type="OrthoDB" id="5616092at2"/>
<keyword evidence="11" id="KW-0966">Cell projection</keyword>
<dbReference type="KEGG" id="gsn:YC6258_04284"/>
<feature type="transmembrane region" description="Helical" evidence="10">
    <location>
        <begin position="22"/>
        <end position="44"/>
    </location>
</feature>
<keyword evidence="4" id="KW-1003">Cell membrane</keyword>
<keyword evidence="9 10" id="KW-0472">Membrane</keyword>
<feature type="transmembrane region" description="Helical" evidence="10">
    <location>
        <begin position="64"/>
        <end position="83"/>
    </location>
</feature>
<sequence>MADADTEITANEEAPKKSKLKLIIIVVVALLLLAGIGGAVWFFFLSSPKSEVDDVTELPLEEQVVTPAAGVAIYLSLGPEFITSYSTQGGRQRYLQTELSVLARDQETLDSISTQLPLIRNNLLDLLSQQNYDDLRTNEGREALANKLTQAVQEVLLASMGRPGIERVLYRSFVLQ</sequence>
<dbReference type="GO" id="GO:0006935">
    <property type="term" value="P:chemotaxis"/>
    <property type="evidence" value="ECO:0007669"/>
    <property type="project" value="UniProtKB-KW"/>
</dbReference>
<evidence type="ECO:0000313" key="11">
    <source>
        <dbReference type="EMBL" id="AJQ96318.1"/>
    </source>
</evidence>
<evidence type="ECO:0000256" key="3">
    <source>
        <dbReference type="ARBA" id="ARBA00008281"/>
    </source>
</evidence>
<keyword evidence="10" id="KW-0997">Cell inner membrane</keyword>
<keyword evidence="5 10" id="KW-0145">Chemotaxis</keyword>
<comment type="function">
    <text evidence="1 10">Controls the rotational direction of flagella during chemotaxis.</text>
</comment>
<dbReference type="GO" id="GO:0005886">
    <property type="term" value="C:plasma membrane"/>
    <property type="evidence" value="ECO:0007669"/>
    <property type="project" value="UniProtKB-SubCell"/>
</dbReference>
<comment type="subcellular location">
    <subcellularLocation>
        <location evidence="10">Cell inner membrane</location>
    </subcellularLocation>
    <subcellularLocation>
        <location evidence="2">Cell membrane</location>
        <topology evidence="2">Single-pass membrane protein</topology>
    </subcellularLocation>
</comment>
<evidence type="ECO:0000256" key="10">
    <source>
        <dbReference type="RuleBase" id="RU364125"/>
    </source>
</evidence>
<dbReference type="HOGENOM" id="CLU_099018_4_0_6"/>
<evidence type="ECO:0000256" key="1">
    <source>
        <dbReference type="ARBA" id="ARBA00002254"/>
    </source>
</evidence>